<evidence type="ECO:0000256" key="11">
    <source>
        <dbReference type="ARBA" id="ARBA00023145"/>
    </source>
</evidence>
<keyword evidence="7" id="KW-0732">Signal</keyword>
<feature type="region of interest" description="Disordered" evidence="12">
    <location>
        <begin position="1"/>
        <end position="27"/>
    </location>
</feature>
<evidence type="ECO:0000256" key="9">
    <source>
        <dbReference type="ARBA" id="ARBA00022833"/>
    </source>
</evidence>
<evidence type="ECO:0000256" key="8">
    <source>
        <dbReference type="ARBA" id="ARBA00022801"/>
    </source>
</evidence>
<dbReference type="Pfam" id="PF00754">
    <property type="entry name" value="F5_F8_type_C"/>
    <property type="match status" value="1"/>
</dbReference>
<dbReference type="InterPro" id="IPR050371">
    <property type="entry name" value="Fungal_virulence_M36"/>
</dbReference>
<dbReference type="EMBL" id="CP001854">
    <property type="protein sequence ID" value="ADB51684.1"/>
    <property type="molecule type" value="Genomic_DNA"/>
</dbReference>
<keyword evidence="9" id="KW-0862">Zinc</keyword>
<dbReference type="eggNOG" id="COG3485">
    <property type="taxonomic scope" value="Bacteria"/>
</dbReference>
<dbReference type="Pfam" id="PF07504">
    <property type="entry name" value="FTP"/>
    <property type="match status" value="1"/>
</dbReference>
<evidence type="ECO:0000256" key="12">
    <source>
        <dbReference type="SAM" id="MobiDB-lite"/>
    </source>
</evidence>
<dbReference type="InterPro" id="IPR001842">
    <property type="entry name" value="Peptidase_M36"/>
</dbReference>
<dbReference type="InterPro" id="IPR011096">
    <property type="entry name" value="FTP_domain"/>
</dbReference>
<feature type="region of interest" description="Disordered" evidence="12">
    <location>
        <begin position="381"/>
        <end position="400"/>
    </location>
</feature>
<evidence type="ECO:0000256" key="5">
    <source>
        <dbReference type="ARBA" id="ARBA00022670"/>
    </source>
</evidence>
<dbReference type="GO" id="GO:0006508">
    <property type="term" value="P:proteolysis"/>
    <property type="evidence" value="ECO:0007669"/>
    <property type="project" value="UniProtKB-KW"/>
</dbReference>
<reference evidence="15 16" key="1">
    <citation type="journal article" date="2010" name="Stand. Genomic Sci.">
        <title>Complete genome sequence of Conexibacter woesei type strain (ID131577).</title>
        <authorList>
            <person name="Pukall R."/>
            <person name="Lapidus A."/>
            <person name="Glavina Del Rio T."/>
            <person name="Copeland A."/>
            <person name="Tice H."/>
            <person name="Cheng J.-F."/>
            <person name="Lucas S."/>
            <person name="Chen F."/>
            <person name="Nolan M."/>
            <person name="Bruce D."/>
            <person name="Goodwin L."/>
            <person name="Pitluck S."/>
            <person name="Mavromatis K."/>
            <person name="Ivanova N."/>
            <person name="Ovchinnikova G."/>
            <person name="Pati A."/>
            <person name="Chen A."/>
            <person name="Palaniappan K."/>
            <person name="Land M."/>
            <person name="Hauser L."/>
            <person name="Chang Y.-J."/>
            <person name="Jeffries C.D."/>
            <person name="Chain P."/>
            <person name="Meincke L."/>
            <person name="Sims D."/>
            <person name="Brettin T."/>
            <person name="Detter J.C."/>
            <person name="Rohde M."/>
            <person name="Goeker M."/>
            <person name="Bristow J."/>
            <person name="Eisen J.A."/>
            <person name="Markowitz V."/>
            <person name="Kyrpides N.C."/>
            <person name="Klenk H.-P."/>
            <person name="Hugenholtz P."/>
        </authorList>
    </citation>
    <scope>NUCLEOTIDE SEQUENCE [LARGE SCALE GENOMIC DNA]</scope>
    <source>
        <strain evidence="16">DSM 14684 / CIP 108061 / JCM 11494 / NBRC 100937 / ID131577</strain>
    </source>
</reference>
<dbReference type="GO" id="GO:0004222">
    <property type="term" value="F:metalloendopeptidase activity"/>
    <property type="evidence" value="ECO:0007669"/>
    <property type="project" value="InterPro"/>
</dbReference>
<feature type="compositionally biased region" description="Polar residues" evidence="12">
    <location>
        <begin position="932"/>
        <end position="943"/>
    </location>
</feature>
<dbReference type="SUPFAM" id="SSF55486">
    <property type="entry name" value="Metalloproteases ('zincins'), catalytic domain"/>
    <property type="match status" value="1"/>
</dbReference>
<keyword evidence="6" id="KW-0479">Metal-binding</keyword>
<feature type="region of interest" description="Disordered" evidence="12">
    <location>
        <begin position="490"/>
        <end position="515"/>
    </location>
</feature>
<keyword evidence="5" id="KW-0645">Protease</keyword>
<dbReference type="InterPro" id="IPR008979">
    <property type="entry name" value="Galactose-bd-like_sf"/>
</dbReference>
<evidence type="ECO:0000256" key="3">
    <source>
        <dbReference type="ARBA" id="ARBA00006006"/>
    </source>
</evidence>
<dbReference type="KEGG" id="cwo:Cwoe_3266"/>
<feature type="region of interest" description="Disordered" evidence="12">
    <location>
        <begin position="1004"/>
        <end position="1047"/>
    </location>
</feature>
<dbReference type="Gene3D" id="3.10.170.10">
    <property type="match status" value="1"/>
</dbReference>
<evidence type="ECO:0000256" key="6">
    <source>
        <dbReference type="ARBA" id="ARBA00022723"/>
    </source>
</evidence>
<dbReference type="PANTHER" id="PTHR33478:SF1">
    <property type="entry name" value="EXTRACELLULAR METALLOPROTEINASE MEP"/>
    <property type="match status" value="1"/>
</dbReference>
<feature type="compositionally biased region" description="Pro residues" evidence="12">
    <location>
        <begin position="1008"/>
        <end position="1037"/>
    </location>
</feature>
<dbReference type="Gene3D" id="1.10.390.10">
    <property type="entry name" value="Neutral Protease Domain 2"/>
    <property type="match status" value="1"/>
</dbReference>
<evidence type="ECO:0000256" key="1">
    <source>
        <dbReference type="ARBA" id="ARBA00001947"/>
    </source>
</evidence>
<evidence type="ECO:0000256" key="13">
    <source>
        <dbReference type="SAM" id="Phobius"/>
    </source>
</evidence>
<dbReference type="Gene3D" id="2.60.40.1120">
    <property type="entry name" value="Carboxypeptidase-like, regulatory domain"/>
    <property type="match status" value="1"/>
</dbReference>
<keyword evidence="13" id="KW-1133">Transmembrane helix</keyword>
<evidence type="ECO:0000256" key="2">
    <source>
        <dbReference type="ARBA" id="ARBA00004613"/>
    </source>
</evidence>
<keyword evidence="13" id="KW-0472">Membrane</keyword>
<evidence type="ECO:0000313" key="15">
    <source>
        <dbReference type="EMBL" id="ADB51684.1"/>
    </source>
</evidence>
<comment type="similarity">
    <text evidence="3">Belongs to the peptidase M36 family.</text>
</comment>
<dbReference type="AlphaFoldDB" id="D3FEW7"/>
<evidence type="ECO:0000256" key="7">
    <source>
        <dbReference type="ARBA" id="ARBA00022729"/>
    </source>
</evidence>
<dbReference type="STRING" id="469383.Cwoe_3266"/>
<feature type="region of interest" description="Disordered" evidence="12">
    <location>
        <begin position="932"/>
        <end position="961"/>
    </location>
</feature>
<organism evidence="15 16">
    <name type="scientific">Conexibacter woesei (strain DSM 14684 / CCUG 47730 / CIP 108061 / JCM 11494 / NBRC 100937 / ID131577)</name>
    <dbReference type="NCBI Taxonomy" id="469383"/>
    <lineage>
        <taxon>Bacteria</taxon>
        <taxon>Bacillati</taxon>
        <taxon>Actinomycetota</taxon>
        <taxon>Thermoleophilia</taxon>
        <taxon>Solirubrobacterales</taxon>
        <taxon>Conexibacteraceae</taxon>
        <taxon>Conexibacter</taxon>
    </lineage>
</organism>
<dbReference type="InterPro" id="IPR027268">
    <property type="entry name" value="Peptidase_M4/M1_CTD_sf"/>
</dbReference>
<dbReference type="GO" id="GO:0005615">
    <property type="term" value="C:extracellular space"/>
    <property type="evidence" value="ECO:0007669"/>
    <property type="project" value="InterPro"/>
</dbReference>
<accession>D3FEW7</accession>
<dbReference type="InterPro" id="IPR008969">
    <property type="entry name" value="CarboxyPept-like_regulatory"/>
</dbReference>
<gene>
    <name evidence="15" type="ordered locus">Cwoe_3266</name>
</gene>
<feature type="region of interest" description="Disordered" evidence="12">
    <location>
        <begin position="255"/>
        <end position="275"/>
    </location>
</feature>
<sequence>MLVTGRTGPPGRAQARHPRDGFRPSGRVPIMRRDLFVPHHRKDAPALTPLRRARRRRSPLLAASLAASVAGAIGVAAGLPAVAGAVGELPLREGQGRFDQRAAATAQPVATAPAQRLARSLGPQAVVQVDPVTGTPRQVARTDGTLTEPSADAPAEIALRYVRANRDLFKLSDADLAALDPPSDYVSIDGTHHLRWTQRFDGVPVLGAELRAHVTADGRLLAVQGSPLPGTTAAPSGTARLDATGALAKARRDAGAGGAAPAVTRSPAGATQSTGFADGSSGRLVVFAGPSGPRLAWQVTVPADSTHQYVYVLDAATGAVLKRENNVFYASGRGTAWEYRPDGNLDPATFGQALRDYPNGWVAAGSARLFGDNVHVYSDVNDDDLPQTSEEVPKTGDDAGLPMWNWPFQRQDDGYHCRPVFPCSWVSFEAGRWRANREQNAAQVFWFVNRFHDHLADTPIGFTPAAGNFEGADRVLAESDDGANLTLRLSDGSSVPNHPDDRHLNNANMSTPPDGRSPRMQMYLFMAFGATDPTIDSNGGDDASVVYHEYTHGLSSRLVTDSTRAQALNSAQSGAMGEGWSDWYALDFLVADDLQPDTVADGEIRLAASLDGGALSLRRQALDCPLSTVAPECRRAGGGTGGYTYADYGSIGGGPEVHDDGEIWAQTLWDLRRAVGAETARGLITRAMELSPPEPTFLDMRNAILQADQAATGGALANTIWQVFAARGMGYFASALDANDTSPVADFDTPPVGTADATFSGTVTDAASGAPVPDATVRFPGRADLVARTDANGRYALSLHQHAYPYVVVSRGGYDDVTLRDVAVAAGANTRDVALRRNWALSSGTTAIESFTGPDYTSFGCGPGGAIDGSAATGWGSFQPAISDPARGVAAGPRLLVLRLPQAVDVTSFAIDPSATCGDDETAALGRYELETSQDGSTYTPAASGTFGPAHNGRSNPVAATAGSGAAARWVRLRMLSPQGPTSDPTRSASEFMDVTELSIYGRAVRPADPPGPPAPPDPGPPATPRPPEPRPAPPPAADRSAPRIAGVGVRPARGALRALLGRGGGLKLTLRCTDEPCRVSATVTLPAATARKLGLTRRRGGAPFVLARASSRGFVEAGRTTTLTLRVSRAVARRLARVARLTPTIAITATDRAGNPATRTLRPRLRR</sequence>
<evidence type="ECO:0000259" key="14">
    <source>
        <dbReference type="PROSITE" id="PS50022"/>
    </source>
</evidence>
<dbReference type="Gene3D" id="2.60.120.260">
    <property type="entry name" value="Galactose-binding domain-like"/>
    <property type="match status" value="1"/>
</dbReference>
<feature type="compositionally biased region" description="Low complexity" evidence="12">
    <location>
        <begin position="1038"/>
        <end position="1047"/>
    </location>
</feature>
<feature type="transmembrane region" description="Helical" evidence="13">
    <location>
        <begin position="60"/>
        <end position="83"/>
    </location>
</feature>
<keyword evidence="11" id="KW-0865">Zymogen</keyword>
<proteinExistence type="inferred from homology"/>
<dbReference type="SUPFAM" id="SSF49464">
    <property type="entry name" value="Carboxypeptidase regulatory domain-like"/>
    <property type="match status" value="1"/>
</dbReference>
<reference evidence="16" key="2">
    <citation type="submission" date="2010-01" db="EMBL/GenBank/DDBJ databases">
        <title>The complete genome of Conexibacter woesei DSM 14684.</title>
        <authorList>
            <consortium name="US DOE Joint Genome Institute (JGI-PGF)"/>
            <person name="Lucas S."/>
            <person name="Copeland A."/>
            <person name="Lapidus A."/>
            <person name="Glavina del Rio T."/>
            <person name="Dalin E."/>
            <person name="Tice H."/>
            <person name="Bruce D."/>
            <person name="Goodwin L."/>
            <person name="Pitluck S."/>
            <person name="Kyrpides N."/>
            <person name="Mavromatis K."/>
            <person name="Ivanova N."/>
            <person name="Mikhailova N."/>
            <person name="Chertkov O."/>
            <person name="Brettin T."/>
            <person name="Detter J.C."/>
            <person name="Han C."/>
            <person name="Larimer F."/>
            <person name="Land M."/>
            <person name="Hauser L."/>
            <person name="Markowitz V."/>
            <person name="Cheng J.-F."/>
            <person name="Hugenholtz P."/>
            <person name="Woyke T."/>
            <person name="Wu D."/>
            <person name="Pukall R."/>
            <person name="Steenblock K."/>
            <person name="Schneider S."/>
            <person name="Klenk H.-P."/>
            <person name="Eisen J.A."/>
        </authorList>
    </citation>
    <scope>NUCLEOTIDE SEQUENCE [LARGE SCALE GENOMIC DNA]</scope>
    <source>
        <strain evidence="16">DSM 14684 / CIP 108061 / JCM 11494 / NBRC 100937 / ID131577</strain>
    </source>
</reference>
<dbReference type="InterPro" id="IPR000421">
    <property type="entry name" value="FA58C"/>
</dbReference>
<keyword evidence="10" id="KW-0482">Metalloprotease</keyword>
<dbReference type="GO" id="GO:0008270">
    <property type="term" value="F:zinc ion binding"/>
    <property type="evidence" value="ECO:0007669"/>
    <property type="project" value="InterPro"/>
</dbReference>
<keyword evidence="16" id="KW-1185">Reference proteome</keyword>
<comment type="cofactor">
    <cofactor evidence="1">
        <name>Zn(2+)</name>
        <dbReference type="ChEBI" id="CHEBI:29105"/>
    </cofactor>
</comment>
<keyword evidence="8" id="KW-0378">Hydrolase</keyword>
<dbReference type="Pfam" id="PF02128">
    <property type="entry name" value="Peptidase_M36"/>
    <property type="match status" value="1"/>
</dbReference>
<keyword evidence="13" id="KW-0812">Transmembrane</keyword>
<dbReference type="PANTHER" id="PTHR33478">
    <property type="entry name" value="EXTRACELLULAR METALLOPROTEINASE MEP"/>
    <property type="match status" value="1"/>
</dbReference>
<comment type="subcellular location">
    <subcellularLocation>
        <location evidence="2">Secreted</location>
    </subcellularLocation>
</comment>
<dbReference type="SUPFAM" id="SSF49785">
    <property type="entry name" value="Galactose-binding domain-like"/>
    <property type="match status" value="1"/>
</dbReference>
<dbReference type="PRINTS" id="PR00999">
    <property type="entry name" value="FUNGALYSIN"/>
</dbReference>
<keyword evidence="4" id="KW-0964">Secreted</keyword>
<name>D3FEW7_CONWI</name>
<dbReference type="Proteomes" id="UP000008229">
    <property type="component" value="Chromosome"/>
</dbReference>
<dbReference type="HOGENOM" id="CLU_006520_1_0_11"/>
<feature type="domain" description="F5/8 type C" evidence="14">
    <location>
        <begin position="828"/>
        <end position="1003"/>
    </location>
</feature>
<dbReference type="Pfam" id="PF13620">
    <property type="entry name" value="CarboxypepD_reg"/>
    <property type="match status" value="1"/>
</dbReference>
<evidence type="ECO:0000313" key="16">
    <source>
        <dbReference type="Proteomes" id="UP000008229"/>
    </source>
</evidence>
<protein>
    <submittedName>
        <fullName evidence="15">Peptidase M36 fungalysin</fullName>
    </submittedName>
</protein>
<evidence type="ECO:0000256" key="4">
    <source>
        <dbReference type="ARBA" id="ARBA00022525"/>
    </source>
</evidence>
<dbReference type="PROSITE" id="PS50022">
    <property type="entry name" value="FA58C_3"/>
    <property type="match status" value="1"/>
</dbReference>
<evidence type="ECO:0000256" key="10">
    <source>
        <dbReference type="ARBA" id="ARBA00023049"/>
    </source>
</evidence>